<feature type="region of interest" description="Disordered" evidence="3">
    <location>
        <begin position="222"/>
        <end position="261"/>
    </location>
</feature>
<protein>
    <submittedName>
        <fullName evidence="4">Uncharacterized protein</fullName>
    </submittedName>
</protein>
<feature type="compositionally biased region" description="Pro residues" evidence="3">
    <location>
        <begin position="246"/>
        <end position="256"/>
    </location>
</feature>
<proteinExistence type="predicted"/>
<organism evidence="4 5">
    <name type="scientific">Colocasia esculenta</name>
    <name type="common">Wild taro</name>
    <name type="synonym">Arum esculentum</name>
    <dbReference type="NCBI Taxonomy" id="4460"/>
    <lineage>
        <taxon>Eukaryota</taxon>
        <taxon>Viridiplantae</taxon>
        <taxon>Streptophyta</taxon>
        <taxon>Embryophyta</taxon>
        <taxon>Tracheophyta</taxon>
        <taxon>Spermatophyta</taxon>
        <taxon>Magnoliopsida</taxon>
        <taxon>Liliopsida</taxon>
        <taxon>Araceae</taxon>
        <taxon>Aroideae</taxon>
        <taxon>Colocasieae</taxon>
        <taxon>Colocasia</taxon>
    </lineage>
</organism>
<accession>A0A843UAB0</accession>
<evidence type="ECO:0000256" key="2">
    <source>
        <dbReference type="ARBA" id="ARBA00023242"/>
    </source>
</evidence>
<dbReference type="GO" id="GO:0005634">
    <property type="term" value="C:nucleus"/>
    <property type="evidence" value="ECO:0007669"/>
    <property type="project" value="UniProtKB-SubCell"/>
</dbReference>
<gene>
    <name evidence="4" type="ORF">Taro_011224</name>
</gene>
<comment type="caution">
    <text evidence="4">The sequence shown here is derived from an EMBL/GenBank/DDBJ whole genome shotgun (WGS) entry which is preliminary data.</text>
</comment>
<dbReference type="EMBL" id="NMUH01000417">
    <property type="protein sequence ID" value="MQL78784.1"/>
    <property type="molecule type" value="Genomic_DNA"/>
</dbReference>
<dbReference type="OrthoDB" id="696276at2759"/>
<keyword evidence="2" id="KW-0539">Nucleus</keyword>
<dbReference type="PANTHER" id="PTHR33172:SF91">
    <property type="entry name" value="PROTEIN OXIDATIVE STRESS 3 LIKE 5"/>
    <property type="match status" value="1"/>
</dbReference>
<evidence type="ECO:0000313" key="4">
    <source>
        <dbReference type="EMBL" id="MQL78784.1"/>
    </source>
</evidence>
<feature type="compositionally biased region" description="Gly residues" evidence="3">
    <location>
        <begin position="225"/>
        <end position="243"/>
    </location>
</feature>
<dbReference type="GO" id="GO:0006950">
    <property type="term" value="P:response to stress"/>
    <property type="evidence" value="ECO:0007669"/>
    <property type="project" value="UniProtKB-ARBA"/>
</dbReference>
<name>A0A843UAB0_COLES</name>
<keyword evidence="5" id="KW-1185">Reference proteome</keyword>
<comment type="subcellular location">
    <subcellularLocation>
        <location evidence="1">Nucleus</location>
    </subcellularLocation>
</comment>
<evidence type="ECO:0000256" key="1">
    <source>
        <dbReference type="ARBA" id="ARBA00004123"/>
    </source>
</evidence>
<evidence type="ECO:0000313" key="5">
    <source>
        <dbReference type="Proteomes" id="UP000652761"/>
    </source>
</evidence>
<reference evidence="4" key="1">
    <citation type="submission" date="2017-07" db="EMBL/GenBank/DDBJ databases">
        <title>Taro Niue Genome Assembly and Annotation.</title>
        <authorList>
            <person name="Atibalentja N."/>
            <person name="Keating K."/>
            <person name="Fields C.J."/>
        </authorList>
    </citation>
    <scope>NUCLEOTIDE SEQUENCE</scope>
    <source>
        <strain evidence="4">Niue_2</strain>
        <tissue evidence="4">Leaf</tissue>
    </source>
</reference>
<feature type="region of interest" description="Disordered" evidence="3">
    <location>
        <begin position="89"/>
        <end position="128"/>
    </location>
</feature>
<sequence>MSLVFPSREVAAGPTVGLKGQAAAVAEAAAAAAAPVGCGGLPVYLRVGVDKWRAPGDEGVGSKVAVVGRGGFGLGGGIGGCMAASGEEAEKDAVSSESSSIGEAGDSSLSLSSSTAEGDGEEEEVQSKLKEDALASLDSLEESLPIKRGLSNCFSGKSKSFANLSEAAALGTAVGLAKSENPFNKRRRILMASKASWQRRASYAALNTTSSLWALEEDQEYHDGAGAGANDGKLGGGDGGAGPGAPELPTPSPPRPVGRKHVKTFKAARSFSLTDLQHA</sequence>
<dbReference type="AlphaFoldDB" id="A0A843UAB0"/>
<evidence type="ECO:0000256" key="3">
    <source>
        <dbReference type="SAM" id="MobiDB-lite"/>
    </source>
</evidence>
<dbReference type="InterPro" id="IPR051992">
    <property type="entry name" value="OxStress_Response_Reg"/>
</dbReference>
<dbReference type="PANTHER" id="PTHR33172">
    <property type="entry name" value="OS08G0516900 PROTEIN"/>
    <property type="match status" value="1"/>
</dbReference>
<dbReference type="Proteomes" id="UP000652761">
    <property type="component" value="Unassembled WGS sequence"/>
</dbReference>